<comment type="caution">
    <text evidence="9">The sequence shown here is derived from an EMBL/GenBank/DDBJ whole genome shotgun (WGS) entry which is preliminary data.</text>
</comment>
<evidence type="ECO:0000256" key="6">
    <source>
        <dbReference type="SAM" id="SignalP"/>
    </source>
</evidence>
<keyword evidence="5" id="KW-0998">Cell outer membrane</keyword>
<protein>
    <submittedName>
        <fullName evidence="9">Glycan metabolism protein RagB</fullName>
    </submittedName>
</protein>
<evidence type="ECO:0000256" key="4">
    <source>
        <dbReference type="ARBA" id="ARBA00023136"/>
    </source>
</evidence>
<dbReference type="EMBL" id="BMER01000005">
    <property type="protein sequence ID" value="GGG99653.1"/>
    <property type="molecule type" value="Genomic_DNA"/>
</dbReference>
<evidence type="ECO:0000256" key="2">
    <source>
        <dbReference type="ARBA" id="ARBA00006275"/>
    </source>
</evidence>
<dbReference type="RefSeq" id="WP_188507812.1">
    <property type="nucleotide sequence ID" value="NZ_BMER01000005.1"/>
</dbReference>
<dbReference type="Gene3D" id="1.25.40.390">
    <property type="match status" value="1"/>
</dbReference>
<name>A0A917MEC2_9SPHI</name>
<organism evidence="9 10">
    <name type="scientific">Parapedobacter pyrenivorans</name>
    <dbReference type="NCBI Taxonomy" id="1305674"/>
    <lineage>
        <taxon>Bacteria</taxon>
        <taxon>Pseudomonadati</taxon>
        <taxon>Bacteroidota</taxon>
        <taxon>Sphingobacteriia</taxon>
        <taxon>Sphingobacteriales</taxon>
        <taxon>Sphingobacteriaceae</taxon>
        <taxon>Parapedobacter</taxon>
    </lineage>
</organism>
<reference evidence="9" key="1">
    <citation type="journal article" date="2014" name="Int. J. Syst. Evol. Microbiol.">
        <title>Complete genome sequence of Corynebacterium casei LMG S-19264T (=DSM 44701T), isolated from a smear-ripened cheese.</title>
        <authorList>
            <consortium name="US DOE Joint Genome Institute (JGI-PGF)"/>
            <person name="Walter F."/>
            <person name="Albersmeier A."/>
            <person name="Kalinowski J."/>
            <person name="Ruckert C."/>
        </authorList>
    </citation>
    <scope>NUCLEOTIDE SEQUENCE</scope>
    <source>
        <strain evidence="9">CGMCC 1.12195</strain>
    </source>
</reference>
<evidence type="ECO:0000256" key="1">
    <source>
        <dbReference type="ARBA" id="ARBA00004442"/>
    </source>
</evidence>
<keyword evidence="3 6" id="KW-0732">Signal</keyword>
<keyword evidence="4" id="KW-0472">Membrane</keyword>
<evidence type="ECO:0000256" key="3">
    <source>
        <dbReference type="ARBA" id="ARBA00022729"/>
    </source>
</evidence>
<keyword evidence="10" id="KW-1185">Reference proteome</keyword>
<dbReference type="GO" id="GO:0009279">
    <property type="term" value="C:cell outer membrane"/>
    <property type="evidence" value="ECO:0007669"/>
    <property type="project" value="UniProtKB-SubCell"/>
</dbReference>
<feature type="signal peptide" evidence="6">
    <location>
        <begin position="1"/>
        <end position="23"/>
    </location>
</feature>
<feature type="chain" id="PRO_5038054526" evidence="6">
    <location>
        <begin position="24"/>
        <end position="592"/>
    </location>
</feature>
<dbReference type="InterPro" id="IPR011990">
    <property type="entry name" value="TPR-like_helical_dom_sf"/>
</dbReference>
<dbReference type="InterPro" id="IPR033985">
    <property type="entry name" value="SusD-like_N"/>
</dbReference>
<evidence type="ECO:0000313" key="10">
    <source>
        <dbReference type="Proteomes" id="UP000660862"/>
    </source>
</evidence>
<comment type="subcellular location">
    <subcellularLocation>
        <location evidence="1">Cell outer membrane</location>
    </subcellularLocation>
</comment>
<proteinExistence type="inferred from homology"/>
<dbReference type="InterPro" id="IPR012944">
    <property type="entry name" value="SusD_RagB_dom"/>
</dbReference>
<dbReference type="Proteomes" id="UP000660862">
    <property type="component" value="Unassembled WGS sequence"/>
</dbReference>
<dbReference type="SUPFAM" id="SSF48452">
    <property type="entry name" value="TPR-like"/>
    <property type="match status" value="1"/>
</dbReference>
<evidence type="ECO:0000313" key="9">
    <source>
        <dbReference type="EMBL" id="GGG99653.1"/>
    </source>
</evidence>
<dbReference type="Pfam" id="PF14322">
    <property type="entry name" value="SusD-like_3"/>
    <property type="match status" value="1"/>
</dbReference>
<evidence type="ECO:0000256" key="5">
    <source>
        <dbReference type="ARBA" id="ARBA00023237"/>
    </source>
</evidence>
<gene>
    <name evidence="9" type="ORF">GCM10007415_39370</name>
</gene>
<dbReference type="Pfam" id="PF07980">
    <property type="entry name" value="SusD_RagB"/>
    <property type="match status" value="1"/>
</dbReference>
<evidence type="ECO:0000259" key="8">
    <source>
        <dbReference type="Pfam" id="PF14322"/>
    </source>
</evidence>
<feature type="domain" description="RagB/SusD" evidence="7">
    <location>
        <begin position="273"/>
        <end position="591"/>
    </location>
</feature>
<accession>A0A917MEC2</accession>
<reference evidence="9" key="2">
    <citation type="submission" date="2020-09" db="EMBL/GenBank/DDBJ databases">
        <authorList>
            <person name="Sun Q."/>
            <person name="Zhou Y."/>
        </authorList>
    </citation>
    <scope>NUCLEOTIDE SEQUENCE</scope>
    <source>
        <strain evidence="9">CGMCC 1.12195</strain>
    </source>
</reference>
<dbReference type="AlphaFoldDB" id="A0A917MEC2"/>
<sequence>MKNSTIKLATLLFAAALSLNACKEAFLEQPAVGSLSEDVLATEAGVNGLLLGAYGALDGSAIGFDPWVTTPMNWIFGDVAGADAHKGAVGGDQSSINGVANFSIDASNGILNAKWTAGYEGITRTNDVLKVLEQVPEGQIDGATAQRVSAEARFLRAHYYFELRKIFGNIPWIDEQTTELRQPNQEAVWPKIEEDFRYAFDNLPALQTQLGRVNKWAAAAYLGKTYLYQSKYLEAKAIFDQVITEGHTADGQPYGLVDEFYKVFYAEWKNHRESVFAVQMAVNDGTNDITNANNGNMLNFPFYSPFRCCGFYQPTQDLVNSFKTDATTGLPELTNYNQNPVKNDMRIAADAPFTPYTGPLDPRLDWTVGRRGVPYLDWGHHPGVAWLRDQAYGGPYNSKKNIYWQATQEQYADQSSWAPGTANNVMIIRFADVLLMAAEAEAEAGSLEKAQSYVNLIRARAANPSGWLHAYADAKNPLDGFSNTPAANYRIGEYPAGTFAGWGKARAKAAIHFERRIELAMEGHRFFDLVRWGDAEQTLNDFFAYESAITTDISDGHFQSNKNEYFPIPQIQIDRSIDASGNATLIQNPGYN</sequence>
<evidence type="ECO:0000259" key="7">
    <source>
        <dbReference type="Pfam" id="PF07980"/>
    </source>
</evidence>
<comment type="similarity">
    <text evidence="2">Belongs to the SusD family.</text>
</comment>
<feature type="domain" description="SusD-like N-terminal" evidence="8">
    <location>
        <begin position="104"/>
        <end position="227"/>
    </location>
</feature>